<proteinExistence type="predicted"/>
<feature type="compositionally biased region" description="Basic and acidic residues" evidence="1">
    <location>
        <begin position="249"/>
        <end position="269"/>
    </location>
</feature>
<comment type="caution">
    <text evidence="2">The sequence shown here is derived from an EMBL/GenBank/DDBJ whole genome shotgun (WGS) entry which is preliminary data.</text>
</comment>
<name>A0A9X3S764_9ACTN</name>
<evidence type="ECO:0000313" key="2">
    <source>
        <dbReference type="EMBL" id="MDA0180694.1"/>
    </source>
</evidence>
<reference evidence="2" key="1">
    <citation type="submission" date="2022-10" db="EMBL/GenBank/DDBJ databases">
        <title>The WGS of Solirubrobacter phytolaccae KCTC 29190.</title>
        <authorList>
            <person name="Jiang Z."/>
        </authorList>
    </citation>
    <scope>NUCLEOTIDE SEQUENCE</scope>
    <source>
        <strain evidence="2">KCTC 29190</strain>
    </source>
</reference>
<dbReference type="AlphaFoldDB" id="A0A9X3S764"/>
<feature type="region of interest" description="Disordered" evidence="1">
    <location>
        <begin position="226"/>
        <end position="269"/>
    </location>
</feature>
<evidence type="ECO:0000256" key="1">
    <source>
        <dbReference type="SAM" id="MobiDB-lite"/>
    </source>
</evidence>
<accession>A0A9X3S764</accession>
<protein>
    <submittedName>
        <fullName evidence="2">Uncharacterized protein</fullName>
    </submittedName>
</protein>
<dbReference type="Proteomes" id="UP001147653">
    <property type="component" value="Unassembled WGS sequence"/>
</dbReference>
<organism evidence="2 3">
    <name type="scientific">Solirubrobacter phytolaccae</name>
    <dbReference type="NCBI Taxonomy" id="1404360"/>
    <lineage>
        <taxon>Bacteria</taxon>
        <taxon>Bacillati</taxon>
        <taxon>Actinomycetota</taxon>
        <taxon>Thermoleophilia</taxon>
        <taxon>Solirubrobacterales</taxon>
        <taxon>Solirubrobacteraceae</taxon>
        <taxon>Solirubrobacter</taxon>
    </lineage>
</organism>
<gene>
    <name evidence="2" type="ORF">OJ997_10355</name>
</gene>
<sequence length="269" mass="28646">MTIKPGSMGCGATFLDDLEISGSTWIMFTAGNGAATGTATEEETFKEPGTHTLCAYLQTRYDAPSASAASGPVTLNIRQAHASVGIATPPHVSAGQRFGINLPVTAELARRVYLTVKPAGGRGCEPAYSLDAPNSDDVFWDDVQGTRTIAVERTATTTSGSYLLCAYVQENSDDLEPEATASATFIVGPDPCVAAKSTLAKAQKTMRLADAAVKRFRKLVKRKPKTYRQSYKTAVRTRANARKQPGRAGRREDGLLERGLQDALGDRGG</sequence>
<evidence type="ECO:0000313" key="3">
    <source>
        <dbReference type="Proteomes" id="UP001147653"/>
    </source>
</evidence>
<dbReference type="EMBL" id="JAPDDP010000015">
    <property type="protein sequence ID" value="MDA0180694.1"/>
    <property type="molecule type" value="Genomic_DNA"/>
</dbReference>
<keyword evidence="3" id="KW-1185">Reference proteome</keyword>
<dbReference type="RefSeq" id="WP_270025008.1">
    <property type="nucleotide sequence ID" value="NZ_JAPDDP010000015.1"/>
</dbReference>